<evidence type="ECO:0000313" key="2">
    <source>
        <dbReference type="Proteomes" id="UP000319374"/>
    </source>
</evidence>
<proteinExistence type="predicted"/>
<name>A0A4Y1X3S5_9BACT</name>
<dbReference type="GeneID" id="98673610"/>
<evidence type="ECO:0000313" key="1">
    <source>
        <dbReference type="EMBL" id="BBL06988.1"/>
    </source>
</evidence>
<reference evidence="2" key="1">
    <citation type="submission" date="2019-06" db="EMBL/GenBank/DDBJ databases">
        <title>Alistipes onderdonkii subsp. vulgaris subsp. nov., Alistipes dispar sp. nov. and Alistipes communis sp. nov., isolated from human faeces, and creation of Alistipes onderdonkii subsp. onderdonkii subsp. nov.</title>
        <authorList>
            <person name="Sakamoto M."/>
            <person name="Ikeyama N."/>
            <person name="Ogata Y."/>
            <person name="Suda W."/>
            <person name="Iino T."/>
            <person name="Hattori M."/>
            <person name="Ohkuma M."/>
        </authorList>
    </citation>
    <scope>NUCLEOTIDE SEQUENCE [LARGE SCALE GENOMIC DNA]</scope>
    <source>
        <strain evidence="2">5CPEGH6</strain>
    </source>
</reference>
<sequence>MLLRIQYALFVLLFVLLSAVVPASDGMRVRDEACATLCEQHVVPVPAPTRFCFATVCSLPDMAGLPDAAGGSKSPVRIPADVRPSACVAAAFGTPVALHGPEVRFRTVDYYVFSLGHILI</sequence>
<dbReference type="AlphaFoldDB" id="A0A4Y1X3S5"/>
<dbReference type="KEGG" id="ada:A5CPEGH6_16260"/>
<keyword evidence="2" id="KW-1185">Reference proteome</keyword>
<gene>
    <name evidence="1" type="ORF">A5CPEGH6_16260</name>
</gene>
<dbReference type="OrthoDB" id="1005175at2"/>
<dbReference type="RefSeq" id="WP_141428919.1">
    <property type="nucleotide sequence ID" value="NZ_AP019736.1"/>
</dbReference>
<protein>
    <submittedName>
        <fullName evidence="1">Uncharacterized protein</fullName>
    </submittedName>
</protein>
<dbReference type="Proteomes" id="UP000319374">
    <property type="component" value="Chromosome"/>
</dbReference>
<accession>A0A4Y1X3S5</accession>
<organism evidence="1 2">
    <name type="scientific">Alistipes dispar</name>
    <dbReference type="NCBI Taxonomy" id="2585119"/>
    <lineage>
        <taxon>Bacteria</taxon>
        <taxon>Pseudomonadati</taxon>
        <taxon>Bacteroidota</taxon>
        <taxon>Bacteroidia</taxon>
        <taxon>Bacteroidales</taxon>
        <taxon>Rikenellaceae</taxon>
        <taxon>Alistipes</taxon>
    </lineage>
</organism>
<dbReference type="EMBL" id="AP019736">
    <property type="protein sequence ID" value="BBL06988.1"/>
    <property type="molecule type" value="Genomic_DNA"/>
</dbReference>